<dbReference type="Proteomes" id="UP001500751">
    <property type="component" value="Unassembled WGS sequence"/>
</dbReference>
<dbReference type="SMART" id="SM00421">
    <property type="entry name" value="HTH_LUXR"/>
    <property type="match status" value="1"/>
</dbReference>
<feature type="domain" description="Response regulatory" evidence="5">
    <location>
        <begin position="19"/>
        <end position="135"/>
    </location>
</feature>
<dbReference type="Gene3D" id="3.40.50.2300">
    <property type="match status" value="1"/>
</dbReference>
<dbReference type="CDD" id="cd06170">
    <property type="entry name" value="LuxR_C_like"/>
    <property type="match status" value="1"/>
</dbReference>
<dbReference type="PRINTS" id="PR00038">
    <property type="entry name" value="HTHLUXR"/>
</dbReference>
<dbReference type="PROSITE" id="PS50043">
    <property type="entry name" value="HTH_LUXR_2"/>
    <property type="match status" value="1"/>
</dbReference>
<protein>
    <submittedName>
        <fullName evidence="6">Response regulator transcription factor</fullName>
    </submittedName>
</protein>
<dbReference type="InterPro" id="IPR039420">
    <property type="entry name" value="WalR-like"/>
</dbReference>
<organism evidence="6 7">
    <name type="scientific">Catenulispora yoronensis</name>
    <dbReference type="NCBI Taxonomy" id="450799"/>
    <lineage>
        <taxon>Bacteria</taxon>
        <taxon>Bacillati</taxon>
        <taxon>Actinomycetota</taxon>
        <taxon>Actinomycetes</taxon>
        <taxon>Catenulisporales</taxon>
        <taxon>Catenulisporaceae</taxon>
        <taxon>Catenulispora</taxon>
    </lineage>
</organism>
<evidence type="ECO:0000256" key="3">
    <source>
        <dbReference type="PROSITE-ProRule" id="PRU00169"/>
    </source>
</evidence>
<dbReference type="InterPro" id="IPR016032">
    <property type="entry name" value="Sig_transdc_resp-reg_C-effctor"/>
</dbReference>
<dbReference type="RefSeq" id="WP_344669250.1">
    <property type="nucleotide sequence ID" value="NZ_BAAAQN010000045.1"/>
</dbReference>
<gene>
    <name evidence="6" type="ORF">GCM10009839_62220</name>
</gene>
<dbReference type="InterPro" id="IPR058245">
    <property type="entry name" value="NreC/VraR/RcsB-like_REC"/>
</dbReference>
<evidence type="ECO:0000313" key="7">
    <source>
        <dbReference type="Proteomes" id="UP001500751"/>
    </source>
</evidence>
<evidence type="ECO:0000259" key="5">
    <source>
        <dbReference type="PROSITE" id="PS50110"/>
    </source>
</evidence>
<dbReference type="InterPro" id="IPR001789">
    <property type="entry name" value="Sig_transdc_resp-reg_receiver"/>
</dbReference>
<dbReference type="Pfam" id="PF00196">
    <property type="entry name" value="GerE"/>
    <property type="match status" value="1"/>
</dbReference>
<dbReference type="SMART" id="SM00448">
    <property type="entry name" value="REC"/>
    <property type="match status" value="1"/>
</dbReference>
<feature type="modified residue" description="4-aspartylphosphate" evidence="3">
    <location>
        <position position="70"/>
    </location>
</feature>
<dbReference type="SUPFAM" id="SSF52172">
    <property type="entry name" value="CheY-like"/>
    <property type="match status" value="1"/>
</dbReference>
<dbReference type="InterPro" id="IPR011006">
    <property type="entry name" value="CheY-like_superfamily"/>
</dbReference>
<dbReference type="InterPro" id="IPR000792">
    <property type="entry name" value="Tscrpt_reg_LuxR_C"/>
</dbReference>
<dbReference type="EMBL" id="BAAAQN010000045">
    <property type="protein sequence ID" value="GAA2048289.1"/>
    <property type="molecule type" value="Genomic_DNA"/>
</dbReference>
<dbReference type="Pfam" id="PF00072">
    <property type="entry name" value="Response_reg"/>
    <property type="match status" value="1"/>
</dbReference>
<dbReference type="SUPFAM" id="SSF46894">
    <property type="entry name" value="C-terminal effector domain of the bipartite response regulators"/>
    <property type="match status" value="1"/>
</dbReference>
<accession>A0ABP5GLE1</accession>
<feature type="domain" description="HTH luxR-type" evidence="4">
    <location>
        <begin position="154"/>
        <end position="219"/>
    </location>
</feature>
<evidence type="ECO:0000259" key="4">
    <source>
        <dbReference type="PROSITE" id="PS50043"/>
    </source>
</evidence>
<reference evidence="7" key="1">
    <citation type="journal article" date="2019" name="Int. J. Syst. Evol. Microbiol.">
        <title>The Global Catalogue of Microorganisms (GCM) 10K type strain sequencing project: providing services to taxonomists for standard genome sequencing and annotation.</title>
        <authorList>
            <consortium name="The Broad Institute Genomics Platform"/>
            <consortium name="The Broad Institute Genome Sequencing Center for Infectious Disease"/>
            <person name="Wu L."/>
            <person name="Ma J."/>
        </authorList>
    </citation>
    <scope>NUCLEOTIDE SEQUENCE [LARGE SCALE GENOMIC DNA]</scope>
    <source>
        <strain evidence="7">JCM 16014</strain>
    </source>
</reference>
<proteinExistence type="predicted"/>
<keyword evidence="7" id="KW-1185">Reference proteome</keyword>
<comment type="caution">
    <text evidence="6">The sequence shown here is derived from an EMBL/GenBank/DDBJ whole genome shotgun (WGS) entry which is preliminary data.</text>
</comment>
<name>A0ABP5GLE1_9ACTN</name>
<evidence type="ECO:0000313" key="6">
    <source>
        <dbReference type="EMBL" id="GAA2048289.1"/>
    </source>
</evidence>
<evidence type="ECO:0000256" key="2">
    <source>
        <dbReference type="ARBA" id="ARBA00023125"/>
    </source>
</evidence>
<keyword evidence="1 3" id="KW-0597">Phosphoprotein</keyword>
<dbReference type="CDD" id="cd17535">
    <property type="entry name" value="REC_NarL-like"/>
    <property type="match status" value="1"/>
</dbReference>
<dbReference type="PANTHER" id="PTHR43214">
    <property type="entry name" value="TWO-COMPONENT RESPONSE REGULATOR"/>
    <property type="match status" value="1"/>
</dbReference>
<sequence>MSQGGEGPVCDGPSDRRITVLLVDDHVLVREGVREILSVEEDIRVVGEAAHSEEALARVVERRPDIVLLDVEIPGRRTTDTVARMRRDSPSSRIIMLSMYDPPIILRELISEGISGYLLKSVDRKELVAAIRSVHLAPERMVLSISRESLAQLHRTAGPQLSEPQLAVLRLVAGALSNRQIASRMQVSEATVKRHLHSVFTKLGAVSRIDAVNKATAAGLITGDPGDNAWTPDG</sequence>
<dbReference type="PROSITE" id="PS50110">
    <property type="entry name" value="RESPONSE_REGULATORY"/>
    <property type="match status" value="1"/>
</dbReference>
<keyword evidence="2" id="KW-0238">DNA-binding</keyword>
<evidence type="ECO:0000256" key="1">
    <source>
        <dbReference type="ARBA" id="ARBA00022553"/>
    </source>
</evidence>